<dbReference type="AlphaFoldDB" id="A0A167HH40"/>
<feature type="region of interest" description="Disordered" evidence="1">
    <location>
        <begin position="156"/>
        <end position="213"/>
    </location>
</feature>
<sequence>MTLPFGRACDGKQSRAAPAPVGYLRARAPDVICPSGYESQLVRSNPRWTLSPRPPVRRFLIFPSMTANQFICPRPCLAAPSPRKGPRAHYHPDQQNLAGDGQLFRGPCAGQCLPRSYVTKRGVSSIDLRIPAVIVPPWRTRTRDTRSVWERPRYIGRRTGTGQGSRHPLGQTRARFRRPPEPMNCPLGPRINSRSARREEPVPCQQRASPGPARPVLRPETCWYRLALVPAAHRSEAMTGARQGGTVEASGGEGVPHPGTDRLLPCTARAIGTTYCWKPCLFGGWGDNH</sequence>
<organism evidence="2 3">
    <name type="scientific">Calocera viscosa (strain TUFC12733)</name>
    <dbReference type="NCBI Taxonomy" id="1330018"/>
    <lineage>
        <taxon>Eukaryota</taxon>
        <taxon>Fungi</taxon>
        <taxon>Dikarya</taxon>
        <taxon>Basidiomycota</taxon>
        <taxon>Agaricomycotina</taxon>
        <taxon>Dacrymycetes</taxon>
        <taxon>Dacrymycetales</taxon>
        <taxon>Dacrymycetaceae</taxon>
        <taxon>Calocera</taxon>
    </lineage>
</organism>
<dbReference type="Proteomes" id="UP000076738">
    <property type="component" value="Unassembled WGS sequence"/>
</dbReference>
<dbReference type="EMBL" id="KV417320">
    <property type="protein sequence ID" value="KZO91618.1"/>
    <property type="molecule type" value="Genomic_DNA"/>
</dbReference>
<name>A0A167HH40_CALVF</name>
<protein>
    <submittedName>
        <fullName evidence="2">Uncharacterized protein</fullName>
    </submittedName>
</protein>
<proteinExistence type="predicted"/>
<evidence type="ECO:0000313" key="3">
    <source>
        <dbReference type="Proteomes" id="UP000076738"/>
    </source>
</evidence>
<keyword evidence="3" id="KW-1185">Reference proteome</keyword>
<gene>
    <name evidence="2" type="ORF">CALVIDRAFT_339107</name>
</gene>
<evidence type="ECO:0000256" key="1">
    <source>
        <dbReference type="SAM" id="MobiDB-lite"/>
    </source>
</evidence>
<reference evidence="2 3" key="1">
    <citation type="journal article" date="2016" name="Mol. Biol. Evol.">
        <title>Comparative Genomics of Early-Diverging Mushroom-Forming Fungi Provides Insights into the Origins of Lignocellulose Decay Capabilities.</title>
        <authorList>
            <person name="Nagy L.G."/>
            <person name="Riley R."/>
            <person name="Tritt A."/>
            <person name="Adam C."/>
            <person name="Daum C."/>
            <person name="Floudas D."/>
            <person name="Sun H."/>
            <person name="Yadav J.S."/>
            <person name="Pangilinan J."/>
            <person name="Larsson K.H."/>
            <person name="Matsuura K."/>
            <person name="Barry K."/>
            <person name="Labutti K."/>
            <person name="Kuo R."/>
            <person name="Ohm R.A."/>
            <person name="Bhattacharya S.S."/>
            <person name="Shirouzu T."/>
            <person name="Yoshinaga Y."/>
            <person name="Martin F.M."/>
            <person name="Grigoriev I.V."/>
            <person name="Hibbett D.S."/>
        </authorList>
    </citation>
    <scope>NUCLEOTIDE SEQUENCE [LARGE SCALE GENOMIC DNA]</scope>
    <source>
        <strain evidence="2 3">TUFC12733</strain>
    </source>
</reference>
<evidence type="ECO:0000313" key="2">
    <source>
        <dbReference type="EMBL" id="KZO91618.1"/>
    </source>
</evidence>
<accession>A0A167HH40</accession>